<dbReference type="GO" id="GO:0030288">
    <property type="term" value="C:outer membrane-bounded periplasmic space"/>
    <property type="evidence" value="ECO:0007669"/>
    <property type="project" value="InterPro"/>
</dbReference>
<name>A0AAE3M1Z7_9BACT</name>
<accession>A0AAE3M1Z7</accession>
<evidence type="ECO:0000313" key="2">
    <source>
        <dbReference type="Proteomes" id="UP001209229"/>
    </source>
</evidence>
<dbReference type="Gene3D" id="3.40.50.10610">
    <property type="entry name" value="ABC-type transport auxiliary lipoprotein component"/>
    <property type="match status" value="1"/>
</dbReference>
<keyword evidence="2" id="KW-1185">Reference proteome</keyword>
<dbReference type="InterPro" id="IPR005534">
    <property type="entry name" value="Curli_assmbl/transp-comp_CsgG"/>
</dbReference>
<organism evidence="1 2">
    <name type="scientific">Plebeiibacterium sediminum</name>
    <dbReference type="NCBI Taxonomy" id="2992112"/>
    <lineage>
        <taxon>Bacteria</taxon>
        <taxon>Pseudomonadati</taxon>
        <taxon>Bacteroidota</taxon>
        <taxon>Bacteroidia</taxon>
        <taxon>Marinilabiliales</taxon>
        <taxon>Marinilabiliaceae</taxon>
        <taxon>Plebeiibacterium</taxon>
    </lineage>
</organism>
<reference evidence="1" key="1">
    <citation type="submission" date="2022-10" db="EMBL/GenBank/DDBJ databases">
        <authorList>
            <person name="Yu W.X."/>
        </authorList>
    </citation>
    <scope>NUCLEOTIDE SEQUENCE</scope>
    <source>
        <strain evidence="1">AAT</strain>
    </source>
</reference>
<dbReference type="EMBL" id="JAPDPJ010000003">
    <property type="protein sequence ID" value="MCW3785481.1"/>
    <property type="molecule type" value="Genomic_DNA"/>
</dbReference>
<dbReference type="RefSeq" id="WP_301189052.1">
    <property type="nucleotide sequence ID" value="NZ_JAPDPJ010000003.1"/>
</dbReference>
<gene>
    <name evidence="1" type="ORF">OM075_03325</name>
</gene>
<protein>
    <submittedName>
        <fullName evidence="1">CsgG/HfaB family protein</fullName>
    </submittedName>
</protein>
<sequence>MKHLFLIIFCFYTLSLVAQDDKKVAVFDPDGEVANGIKSIVREEISNAIVNTPSYTVVERTMIEKVLAEAQFQSKGLVDDSQISKLGKMMGADLVCYGSVVPLGNNFYISLKMVDVITAKVILQATGSTQQGTNDLIQVSQQIANKLVKNANYVPQQQVQAAPVKKNPLIKTPPGENSLLIAIRPDNKSELAKAIIDKITLRFGESYTIQVANQVSNGSVSYICGKYRAQYNCKHIALITLKESSKEVYYIAETLNTSTKRREGDPVKKVLKTKHLSTDEIINDLVDNFNHLLK</sequence>
<evidence type="ECO:0000313" key="1">
    <source>
        <dbReference type="EMBL" id="MCW3785481.1"/>
    </source>
</evidence>
<dbReference type="AlphaFoldDB" id="A0AAE3M1Z7"/>
<comment type="caution">
    <text evidence="1">The sequence shown here is derived from an EMBL/GenBank/DDBJ whole genome shotgun (WGS) entry which is preliminary data.</text>
</comment>
<dbReference type="Proteomes" id="UP001209229">
    <property type="component" value="Unassembled WGS sequence"/>
</dbReference>
<proteinExistence type="predicted"/>
<dbReference type="Pfam" id="PF03783">
    <property type="entry name" value="CsgG"/>
    <property type="match status" value="1"/>
</dbReference>